<dbReference type="InterPro" id="IPR000073">
    <property type="entry name" value="AB_hydrolase_1"/>
</dbReference>
<keyword evidence="4 8" id="KW-0031">Aminopeptidase</keyword>
<comment type="catalytic activity">
    <reaction evidence="1 8 9">
        <text>Release of N-terminal proline from a peptide.</text>
        <dbReference type="EC" id="3.4.11.5"/>
    </reaction>
</comment>
<dbReference type="Pfam" id="PF00561">
    <property type="entry name" value="Abhydrolase_1"/>
    <property type="match status" value="1"/>
</dbReference>
<dbReference type="Proteomes" id="UP001501447">
    <property type="component" value="Unassembled WGS sequence"/>
</dbReference>
<proteinExistence type="inferred from homology"/>
<evidence type="ECO:0000256" key="9">
    <source>
        <dbReference type="RuleBase" id="RU003421"/>
    </source>
</evidence>
<comment type="subcellular location">
    <subcellularLocation>
        <location evidence="2 8">Cytoplasm</location>
    </subcellularLocation>
</comment>
<dbReference type="SUPFAM" id="SSF53474">
    <property type="entry name" value="alpha/beta-Hydrolases"/>
    <property type="match status" value="1"/>
</dbReference>
<evidence type="ECO:0000256" key="7">
    <source>
        <dbReference type="ARBA" id="ARBA00022801"/>
    </source>
</evidence>
<gene>
    <name evidence="11" type="primary">pip</name>
    <name evidence="11" type="ORF">GCM10009863_27890</name>
</gene>
<name>A0ABN3Q1S1_9ACTN</name>
<organism evidence="11 12">
    <name type="scientific">Streptomyces axinellae</name>
    <dbReference type="NCBI Taxonomy" id="552788"/>
    <lineage>
        <taxon>Bacteria</taxon>
        <taxon>Bacillati</taxon>
        <taxon>Actinomycetota</taxon>
        <taxon>Actinomycetes</taxon>
        <taxon>Kitasatosporales</taxon>
        <taxon>Streptomycetaceae</taxon>
        <taxon>Streptomyces</taxon>
    </lineage>
</organism>
<dbReference type="NCBIfam" id="TIGR01249">
    <property type="entry name" value="pro_imino_pep_1"/>
    <property type="match status" value="1"/>
</dbReference>
<evidence type="ECO:0000256" key="6">
    <source>
        <dbReference type="ARBA" id="ARBA00022670"/>
    </source>
</evidence>
<evidence type="ECO:0000259" key="10">
    <source>
        <dbReference type="Pfam" id="PF00561"/>
    </source>
</evidence>
<evidence type="ECO:0000256" key="3">
    <source>
        <dbReference type="ARBA" id="ARBA00010088"/>
    </source>
</evidence>
<protein>
    <recommendedName>
        <fullName evidence="8 9">Proline iminopeptidase</fullName>
        <shortName evidence="8">PIP</shortName>
        <ecNumber evidence="8 9">3.4.11.5</ecNumber>
    </recommendedName>
    <alternativeName>
        <fullName evidence="8">Prolyl aminopeptidase</fullName>
    </alternativeName>
</protein>
<accession>A0ABN3Q1S1</accession>
<dbReference type="InterPro" id="IPR029058">
    <property type="entry name" value="AB_hydrolase_fold"/>
</dbReference>
<dbReference type="RefSeq" id="WP_344565759.1">
    <property type="nucleotide sequence ID" value="NZ_BAAARJ010000008.1"/>
</dbReference>
<dbReference type="EMBL" id="BAAARJ010000008">
    <property type="protein sequence ID" value="GAA2612591.1"/>
    <property type="molecule type" value="Genomic_DNA"/>
</dbReference>
<dbReference type="InterPro" id="IPR002410">
    <property type="entry name" value="Peptidase_S33"/>
</dbReference>
<dbReference type="GO" id="GO:0004177">
    <property type="term" value="F:aminopeptidase activity"/>
    <property type="evidence" value="ECO:0007669"/>
    <property type="project" value="UniProtKB-KW"/>
</dbReference>
<dbReference type="PANTHER" id="PTHR43722">
    <property type="entry name" value="PROLINE IMINOPEPTIDASE"/>
    <property type="match status" value="1"/>
</dbReference>
<feature type="domain" description="AB hydrolase-1" evidence="10">
    <location>
        <begin position="46"/>
        <end position="178"/>
    </location>
</feature>
<evidence type="ECO:0000256" key="2">
    <source>
        <dbReference type="ARBA" id="ARBA00004496"/>
    </source>
</evidence>
<sequence>MTTVEPPVSRELYPPIEPYESGMLDVGDGNHIYWEASGNPAGKPALVVHGGPGSGSGPSRRQFFDPERYRIVLFDQRGCGRSTPHASDPATGMRHNTTWHLVADMERLREHLGVERWVMYGGSWGSTLILAYAETHPERVAALVIAAVTTTRRSEIDWLYRGAGHFYPEQWERFVAGARVLGPRDGAGGPGGPEGSDVPPTPELLAAYARLTEHPDRAVRERATADWCDWEDAVLSAETGNATRPFGDRPGKDRLALVRICAHYFSHGAWLEEGALLRDAGRLAHLPGVLVHGRLDMGGPLDTAWHLARAWPGAELTIVEGAGHLGSGETRAHVRAALDRFARHTTP</sequence>
<dbReference type="PRINTS" id="PR00793">
    <property type="entry name" value="PROAMNOPTASE"/>
</dbReference>
<dbReference type="EC" id="3.4.11.5" evidence="8 9"/>
<dbReference type="Gene3D" id="3.40.50.1820">
    <property type="entry name" value="alpha/beta hydrolase"/>
    <property type="match status" value="1"/>
</dbReference>
<evidence type="ECO:0000256" key="5">
    <source>
        <dbReference type="ARBA" id="ARBA00022490"/>
    </source>
</evidence>
<evidence type="ECO:0000313" key="11">
    <source>
        <dbReference type="EMBL" id="GAA2612591.1"/>
    </source>
</evidence>
<reference evidence="11 12" key="1">
    <citation type="journal article" date="2019" name="Int. J. Syst. Evol. Microbiol.">
        <title>The Global Catalogue of Microorganisms (GCM) 10K type strain sequencing project: providing services to taxonomists for standard genome sequencing and annotation.</title>
        <authorList>
            <consortium name="The Broad Institute Genomics Platform"/>
            <consortium name="The Broad Institute Genome Sequencing Center for Infectious Disease"/>
            <person name="Wu L."/>
            <person name="Ma J."/>
        </authorList>
    </citation>
    <scope>NUCLEOTIDE SEQUENCE [LARGE SCALE GENOMIC DNA]</scope>
    <source>
        <strain evidence="11 12">JCM 16373</strain>
    </source>
</reference>
<dbReference type="PANTHER" id="PTHR43722:SF1">
    <property type="entry name" value="PROLINE IMINOPEPTIDASE"/>
    <property type="match status" value="1"/>
</dbReference>
<dbReference type="PIRSF" id="PIRSF006431">
    <property type="entry name" value="Pept_S33"/>
    <property type="match status" value="1"/>
</dbReference>
<keyword evidence="5 8" id="KW-0963">Cytoplasm</keyword>
<comment type="caution">
    <text evidence="11">The sequence shown here is derived from an EMBL/GenBank/DDBJ whole genome shotgun (WGS) entry which is preliminary data.</text>
</comment>
<evidence type="ECO:0000256" key="1">
    <source>
        <dbReference type="ARBA" id="ARBA00001585"/>
    </source>
</evidence>
<dbReference type="InterPro" id="IPR005944">
    <property type="entry name" value="Pro_iminopeptidase"/>
</dbReference>
<keyword evidence="6 8" id="KW-0645">Protease</keyword>
<evidence type="ECO:0000313" key="12">
    <source>
        <dbReference type="Proteomes" id="UP001501447"/>
    </source>
</evidence>
<dbReference type="PRINTS" id="PR00111">
    <property type="entry name" value="ABHYDROLASE"/>
</dbReference>
<keyword evidence="7 8" id="KW-0378">Hydrolase</keyword>
<evidence type="ECO:0000256" key="8">
    <source>
        <dbReference type="PIRNR" id="PIRNR006431"/>
    </source>
</evidence>
<keyword evidence="12" id="KW-1185">Reference proteome</keyword>
<comment type="similarity">
    <text evidence="3 8 9">Belongs to the peptidase S33 family.</text>
</comment>
<evidence type="ECO:0000256" key="4">
    <source>
        <dbReference type="ARBA" id="ARBA00022438"/>
    </source>
</evidence>